<keyword evidence="2" id="KW-0472">Membrane</keyword>
<dbReference type="AlphaFoldDB" id="A6W9G9"/>
<dbReference type="RefSeq" id="WP_011981403.1">
    <property type="nucleotide sequence ID" value="NC_009664.2"/>
</dbReference>
<dbReference type="HOGENOM" id="CLU_1287416_0_0_11"/>
<feature type="transmembrane region" description="Helical" evidence="2">
    <location>
        <begin position="133"/>
        <end position="152"/>
    </location>
</feature>
<name>A6W9G9_KINRD</name>
<keyword evidence="2" id="KW-0812">Transmembrane</keyword>
<keyword evidence="4" id="KW-1185">Reference proteome</keyword>
<proteinExistence type="predicted"/>
<feature type="region of interest" description="Disordered" evidence="1">
    <location>
        <begin position="1"/>
        <end position="23"/>
    </location>
</feature>
<dbReference type="KEGG" id="kra:Krad_1972"/>
<evidence type="ECO:0000256" key="1">
    <source>
        <dbReference type="SAM" id="MobiDB-lite"/>
    </source>
</evidence>
<dbReference type="Proteomes" id="UP000001116">
    <property type="component" value="Chromosome"/>
</dbReference>
<keyword evidence="2" id="KW-1133">Transmembrane helix</keyword>
<dbReference type="EMBL" id="CP000750">
    <property type="protein sequence ID" value="ABS03458.1"/>
    <property type="molecule type" value="Genomic_DNA"/>
</dbReference>
<reference evidence="4" key="1">
    <citation type="journal article" date="2008" name="PLoS ONE">
        <title>Survival in nuclear waste, extreme resistance, and potential applications gleaned from the genome sequence of Kineococcus radiotolerans SRS30216.</title>
        <authorList>
            <person name="Bagwell C.E."/>
            <person name="Bhat S."/>
            <person name="Hawkins G.M."/>
            <person name="Smith B.W."/>
            <person name="Biswas T."/>
            <person name="Hoover T.R."/>
            <person name="Saunders E."/>
            <person name="Han C.S."/>
            <person name="Tsodikov O.V."/>
            <person name="Shimkets L.J."/>
        </authorList>
    </citation>
    <scope>NUCLEOTIDE SEQUENCE [LARGE SCALE GENOMIC DNA]</scope>
    <source>
        <strain evidence="4">ATCC BAA-149 / DSM 14245 / SRS30216</strain>
    </source>
</reference>
<feature type="transmembrane region" description="Helical" evidence="2">
    <location>
        <begin position="191"/>
        <end position="209"/>
    </location>
</feature>
<sequence>MNTNPVEGGAVDETVGTRRPRHPLQQPGAGRALYAAGLTVQLAGLLCLLSVLLPAALDTLPVASPVPAWAPLAGIAMQFGGQRFCARAWWYVPLRSAEAAPDAVELLFWSLNAVAVVTVAAVVAFVPPVPDAPSLWLLVVAAAGLALLPEVARPTPEPPAAQTWRAVPLGAAALLVLGLGLASGAFTTTGVLGAVAALGAGCVATRAWSRRRSR</sequence>
<feature type="transmembrane region" description="Helical" evidence="2">
    <location>
        <begin position="164"/>
        <end position="185"/>
    </location>
</feature>
<accession>A6W9G9</accession>
<feature type="transmembrane region" description="Helical" evidence="2">
    <location>
        <begin position="32"/>
        <end position="56"/>
    </location>
</feature>
<gene>
    <name evidence="3" type="ordered locus">Krad_1972</name>
</gene>
<feature type="transmembrane region" description="Helical" evidence="2">
    <location>
        <begin position="106"/>
        <end position="127"/>
    </location>
</feature>
<protein>
    <submittedName>
        <fullName evidence="3">Uncharacterized protein</fullName>
    </submittedName>
</protein>
<organism evidence="3 4">
    <name type="scientific">Kineococcus radiotolerans (strain ATCC BAA-149 / DSM 14245 / SRS30216)</name>
    <dbReference type="NCBI Taxonomy" id="266940"/>
    <lineage>
        <taxon>Bacteria</taxon>
        <taxon>Bacillati</taxon>
        <taxon>Actinomycetota</taxon>
        <taxon>Actinomycetes</taxon>
        <taxon>Kineosporiales</taxon>
        <taxon>Kineosporiaceae</taxon>
        <taxon>Kineococcus</taxon>
    </lineage>
</organism>
<evidence type="ECO:0000256" key="2">
    <source>
        <dbReference type="SAM" id="Phobius"/>
    </source>
</evidence>
<evidence type="ECO:0000313" key="4">
    <source>
        <dbReference type="Proteomes" id="UP000001116"/>
    </source>
</evidence>
<evidence type="ECO:0000313" key="3">
    <source>
        <dbReference type="EMBL" id="ABS03458.1"/>
    </source>
</evidence>